<protein>
    <submittedName>
        <fullName evidence="2">Uncharacterized protein</fullName>
    </submittedName>
</protein>
<keyword evidence="1" id="KW-0812">Transmembrane</keyword>
<keyword evidence="1" id="KW-1133">Transmembrane helix</keyword>
<dbReference type="AlphaFoldDB" id="A0A645B076"/>
<accession>A0A645B076</accession>
<sequence length="111" mass="13282">MIEYGHLCVFFFVVFSINVDLHFRHPRRDKHCVTLSIFLQVSSIISVICSSLCFHFAFILAGNFSISDSNEWFWFLEILQSFYISELYMWLKTVFTLFPENQISWVSYMQQ</sequence>
<feature type="transmembrane region" description="Helical" evidence="1">
    <location>
        <begin position="35"/>
        <end position="60"/>
    </location>
</feature>
<feature type="transmembrane region" description="Helical" evidence="1">
    <location>
        <begin position="72"/>
        <end position="91"/>
    </location>
</feature>
<feature type="transmembrane region" description="Helical" evidence="1">
    <location>
        <begin position="6"/>
        <end position="23"/>
    </location>
</feature>
<keyword evidence="1" id="KW-0472">Membrane</keyword>
<gene>
    <name evidence="2" type="ORF">SDC9_105279</name>
</gene>
<organism evidence="2">
    <name type="scientific">bioreactor metagenome</name>
    <dbReference type="NCBI Taxonomy" id="1076179"/>
    <lineage>
        <taxon>unclassified sequences</taxon>
        <taxon>metagenomes</taxon>
        <taxon>ecological metagenomes</taxon>
    </lineage>
</organism>
<dbReference type="EMBL" id="VSSQ01016767">
    <property type="protein sequence ID" value="MPM58448.1"/>
    <property type="molecule type" value="Genomic_DNA"/>
</dbReference>
<evidence type="ECO:0000313" key="2">
    <source>
        <dbReference type="EMBL" id="MPM58448.1"/>
    </source>
</evidence>
<reference evidence="2" key="1">
    <citation type="submission" date="2019-08" db="EMBL/GenBank/DDBJ databases">
        <authorList>
            <person name="Kucharzyk K."/>
            <person name="Murdoch R.W."/>
            <person name="Higgins S."/>
            <person name="Loffler F."/>
        </authorList>
    </citation>
    <scope>NUCLEOTIDE SEQUENCE</scope>
</reference>
<comment type="caution">
    <text evidence="2">The sequence shown here is derived from an EMBL/GenBank/DDBJ whole genome shotgun (WGS) entry which is preliminary data.</text>
</comment>
<proteinExistence type="predicted"/>
<evidence type="ECO:0000256" key="1">
    <source>
        <dbReference type="SAM" id="Phobius"/>
    </source>
</evidence>
<name>A0A645B076_9ZZZZ</name>